<evidence type="ECO:0000313" key="2">
    <source>
        <dbReference type="EMBL" id="CAG1974964.1"/>
    </source>
</evidence>
<protein>
    <submittedName>
        <fullName evidence="3">Uncharacterized protein</fullName>
    </submittedName>
</protein>
<organism evidence="3">
    <name type="scientific">Gibberella zeae</name>
    <name type="common">Wheat head blight fungus</name>
    <name type="synonym">Fusarium graminearum</name>
    <dbReference type="NCBI Taxonomy" id="5518"/>
    <lineage>
        <taxon>Eukaryota</taxon>
        <taxon>Fungi</taxon>
        <taxon>Dikarya</taxon>
        <taxon>Ascomycota</taxon>
        <taxon>Pezizomycotina</taxon>
        <taxon>Sordariomycetes</taxon>
        <taxon>Hypocreomycetidae</taxon>
        <taxon>Hypocreales</taxon>
        <taxon>Nectriaceae</taxon>
        <taxon>Fusarium</taxon>
    </lineage>
</organism>
<feature type="signal peptide" evidence="1">
    <location>
        <begin position="1"/>
        <end position="16"/>
    </location>
</feature>
<evidence type="ECO:0000313" key="3">
    <source>
        <dbReference type="EMBL" id="VIO54185.1"/>
    </source>
</evidence>
<proteinExistence type="predicted"/>
<name>A0A4E9DRA8_GIBZA</name>
<gene>
    <name evidence="3" type="ORF">FUG_LOCUS114730</name>
    <name evidence="2" type="ORF">MDCFG202_LOCUS140295</name>
</gene>
<dbReference type="Proteomes" id="UP000746612">
    <property type="component" value="Unassembled WGS sequence"/>
</dbReference>
<reference evidence="3" key="1">
    <citation type="submission" date="2019-04" db="EMBL/GenBank/DDBJ databases">
        <authorList>
            <person name="Melise S."/>
            <person name="Noan J."/>
            <person name="Okalmin O."/>
        </authorList>
    </citation>
    <scope>NUCLEOTIDE SEQUENCE</scope>
    <source>
        <strain evidence="3">FN9</strain>
    </source>
</reference>
<sequence>MKSSTTFLALVAAVHASPISKRDQPFDTKESLCKDKAWQLDTVEGASNVWETTGASDGLDNQIMGQWEHETNWLFNLEHAINNGSGNFGMSGCGLIASTDCLPQGAESCEEHFDKYGTSGDPLKDPIGRTSYWIFQAIKGMHSKFQMLHNELVEQTIITNLQIGEMVADFQGAEDKTEDVLKWLSAAVGLGSTIGGLVPGGAGEAMSTGFDIMGGVFDIIADATKPEEIDQGTISAALGAIFQRSSEQLKKTMRLATGTLEKGETADAFNSLPASKKYGPWIHSPITRFFNGGWFLLSDRAEPVQNLIKSISGNIKPKIANNVMKAANLRLVADKRVGSQEDCGYATGRQWMNFKDSEFYCFYIARLDEHGIYGEKYDEATEDIYANMAKYGLGNRDPYYRAVLDCATSGEAGLNPDNLGFNNIPVCFFDLPAYWLERNDGPECTSNMINKACNPTNAASVARDFNNALTGTLGFEAMRFTANYARIAKAELQSCDYDDLMVAAKDAGKLLPETFNPATDEWPTDAEMINKNIEEKLKDFGKLAGGFKKFVENARAAMTVANRQQ</sequence>
<reference evidence="2" key="2">
    <citation type="submission" date="2021-03" db="EMBL/GenBank/DDBJ databases">
        <authorList>
            <person name="Alouane T."/>
            <person name="Langin T."/>
            <person name="Bonhomme L."/>
        </authorList>
    </citation>
    <scope>NUCLEOTIDE SEQUENCE</scope>
    <source>
        <strain evidence="2">MDC_Fg202</strain>
    </source>
</reference>
<feature type="chain" id="PRO_5041170786" evidence="1">
    <location>
        <begin position="17"/>
        <end position="565"/>
    </location>
</feature>
<accession>A0A4E9DRA8</accession>
<keyword evidence="1" id="KW-0732">Signal</keyword>
<dbReference type="EMBL" id="CAJPIJ010000098">
    <property type="protein sequence ID" value="CAG1974964.1"/>
    <property type="molecule type" value="Genomic_DNA"/>
</dbReference>
<dbReference type="AlphaFoldDB" id="A0A4E9DRA8"/>
<dbReference type="EMBL" id="CAAKMV010000088">
    <property type="protein sequence ID" value="VIO54185.1"/>
    <property type="molecule type" value="Genomic_DNA"/>
</dbReference>
<evidence type="ECO:0000256" key="1">
    <source>
        <dbReference type="SAM" id="SignalP"/>
    </source>
</evidence>